<evidence type="ECO:0000256" key="2">
    <source>
        <dbReference type="PROSITE-ProRule" id="PRU00169"/>
    </source>
</evidence>
<dbReference type="Proteomes" id="UP000177987">
    <property type="component" value="Unassembled WGS sequence"/>
</dbReference>
<feature type="modified residue" description="4-aspartylphosphate" evidence="2">
    <location>
        <position position="56"/>
    </location>
</feature>
<name>A0A1G2SGY9_9BACT</name>
<gene>
    <name evidence="4" type="ORF">A2937_01295</name>
</gene>
<dbReference type="InterPro" id="IPR050595">
    <property type="entry name" value="Bact_response_regulator"/>
</dbReference>
<protein>
    <recommendedName>
        <fullName evidence="3">Response regulatory domain-containing protein</fullName>
    </recommendedName>
</protein>
<keyword evidence="1 2" id="KW-0597">Phosphoprotein</keyword>
<evidence type="ECO:0000259" key="3">
    <source>
        <dbReference type="PROSITE" id="PS50110"/>
    </source>
</evidence>
<organism evidence="4 5">
    <name type="scientific">Candidatus Yonathbacteria bacterium RIFCSPLOWO2_01_FULL_47_33b</name>
    <dbReference type="NCBI Taxonomy" id="1802727"/>
    <lineage>
        <taxon>Bacteria</taxon>
        <taxon>Candidatus Yonathiibacteriota</taxon>
    </lineage>
</organism>
<accession>A0A1G2SGY9</accession>
<reference evidence="4 5" key="1">
    <citation type="journal article" date="2016" name="Nat. Commun.">
        <title>Thousands of microbial genomes shed light on interconnected biogeochemical processes in an aquifer system.</title>
        <authorList>
            <person name="Anantharaman K."/>
            <person name="Brown C.T."/>
            <person name="Hug L.A."/>
            <person name="Sharon I."/>
            <person name="Castelle C.J."/>
            <person name="Probst A.J."/>
            <person name="Thomas B.C."/>
            <person name="Singh A."/>
            <person name="Wilkins M.J."/>
            <person name="Karaoz U."/>
            <person name="Brodie E.L."/>
            <person name="Williams K.H."/>
            <person name="Hubbard S.S."/>
            <person name="Banfield J.F."/>
        </authorList>
    </citation>
    <scope>NUCLEOTIDE SEQUENCE [LARGE SCALE GENOMIC DNA]</scope>
</reference>
<sequence>MTNEQKRVFIVEDDEHLAKVYAVKFSQEGIATSFAGTGEGAVSRIAAEKPDLIILDLMIPRKDGFTVLEEIKKDPSLATIPVLILSNLGQSSDKKRALDLGASDYMVKIEHSVQEVFDKAKSYLGK</sequence>
<evidence type="ECO:0000256" key="1">
    <source>
        <dbReference type="ARBA" id="ARBA00022553"/>
    </source>
</evidence>
<dbReference type="Gene3D" id="3.40.50.2300">
    <property type="match status" value="1"/>
</dbReference>
<dbReference type="STRING" id="1802727.A2937_01295"/>
<comment type="caution">
    <text evidence="4">The sequence shown here is derived from an EMBL/GenBank/DDBJ whole genome shotgun (WGS) entry which is preliminary data.</text>
</comment>
<dbReference type="SUPFAM" id="SSF52172">
    <property type="entry name" value="CheY-like"/>
    <property type="match status" value="1"/>
</dbReference>
<dbReference type="InterPro" id="IPR001789">
    <property type="entry name" value="Sig_transdc_resp-reg_receiver"/>
</dbReference>
<proteinExistence type="predicted"/>
<feature type="domain" description="Response regulatory" evidence="3">
    <location>
        <begin position="7"/>
        <end position="123"/>
    </location>
</feature>
<dbReference type="PANTHER" id="PTHR44591">
    <property type="entry name" value="STRESS RESPONSE REGULATOR PROTEIN 1"/>
    <property type="match status" value="1"/>
</dbReference>
<dbReference type="Pfam" id="PF00072">
    <property type="entry name" value="Response_reg"/>
    <property type="match status" value="1"/>
</dbReference>
<dbReference type="InterPro" id="IPR011006">
    <property type="entry name" value="CheY-like_superfamily"/>
</dbReference>
<dbReference type="SMART" id="SM00448">
    <property type="entry name" value="REC"/>
    <property type="match status" value="1"/>
</dbReference>
<dbReference type="CDD" id="cd17574">
    <property type="entry name" value="REC_OmpR"/>
    <property type="match status" value="1"/>
</dbReference>
<dbReference type="AlphaFoldDB" id="A0A1G2SGY9"/>
<evidence type="ECO:0000313" key="4">
    <source>
        <dbReference type="EMBL" id="OHA84357.1"/>
    </source>
</evidence>
<dbReference type="PROSITE" id="PS50110">
    <property type="entry name" value="RESPONSE_REGULATORY"/>
    <property type="match status" value="1"/>
</dbReference>
<dbReference type="GO" id="GO:0000160">
    <property type="term" value="P:phosphorelay signal transduction system"/>
    <property type="evidence" value="ECO:0007669"/>
    <property type="project" value="InterPro"/>
</dbReference>
<evidence type="ECO:0000313" key="5">
    <source>
        <dbReference type="Proteomes" id="UP000177987"/>
    </source>
</evidence>
<dbReference type="PANTHER" id="PTHR44591:SF3">
    <property type="entry name" value="RESPONSE REGULATORY DOMAIN-CONTAINING PROTEIN"/>
    <property type="match status" value="1"/>
</dbReference>
<dbReference type="EMBL" id="MHUW01000001">
    <property type="protein sequence ID" value="OHA84357.1"/>
    <property type="molecule type" value="Genomic_DNA"/>
</dbReference>